<organism evidence="1 2">
    <name type="scientific">Pontivivens nitratireducens</name>
    <dbReference type="NCBI Taxonomy" id="2758038"/>
    <lineage>
        <taxon>Bacteria</taxon>
        <taxon>Pseudomonadati</taxon>
        <taxon>Pseudomonadota</taxon>
        <taxon>Alphaproteobacteria</taxon>
        <taxon>Rhodobacterales</taxon>
        <taxon>Paracoccaceae</taxon>
        <taxon>Pontivivens</taxon>
    </lineage>
</organism>
<proteinExistence type="predicted"/>
<name>A0A6G7VHI0_9RHOB</name>
<dbReference type="KEGG" id="mon:G8E03_01505"/>
<dbReference type="Pfam" id="PF09929">
    <property type="entry name" value="DUF2161"/>
    <property type="match status" value="1"/>
</dbReference>
<accession>A0A6G7VHI0</accession>
<keyword evidence="2" id="KW-1185">Reference proteome</keyword>
<dbReference type="AlphaFoldDB" id="A0A6G7VHI0"/>
<evidence type="ECO:0000313" key="1">
    <source>
        <dbReference type="EMBL" id="QIK39553.1"/>
    </source>
</evidence>
<reference evidence="1 2" key="1">
    <citation type="submission" date="2020-03" db="EMBL/GenBank/DDBJ databases">
        <title>Complete genome sequence of Monaibacterium sp. ALG8 with diverse plasmids.</title>
        <authorList>
            <person name="Sun C."/>
        </authorList>
    </citation>
    <scope>NUCLEOTIDE SEQUENCE [LARGE SCALE GENOMIC DNA]</scope>
    <source>
        <strain evidence="1 2">ALG8</strain>
    </source>
</reference>
<dbReference type="RefSeq" id="WP_166187829.1">
    <property type="nucleotide sequence ID" value="NZ_CP049811.1"/>
</dbReference>
<gene>
    <name evidence="1" type="ORF">G8E03_01505</name>
</gene>
<protein>
    <submittedName>
        <fullName evidence="1">Uncharacterized protein</fullName>
    </submittedName>
</protein>
<dbReference type="Proteomes" id="UP000500791">
    <property type="component" value="Chromosome"/>
</dbReference>
<dbReference type="EMBL" id="CP049811">
    <property type="protein sequence ID" value="QIK39553.1"/>
    <property type="molecule type" value="Genomic_DNA"/>
</dbReference>
<dbReference type="InterPro" id="IPR018679">
    <property type="entry name" value="DUF2161"/>
</dbReference>
<sequence length="219" mass="23343">MAETDLYAPIKALLHAQGYTVKGEIGPCDIVAVRGDEPPVIVEIKAGLTMALLLQGVDRMAMSEAVYLAVPRLPGRGRKDGVRIRGLLRRLGLGLIVVKDGVAEVRLDPGPYSPRPNARRQGRLLREFQLRQGDPEVGGRPGGGVMTAYRQGCLRLALYLSEHGTSKAAVAGRAVDVGKAATMMRANHYGWFERVGRGLYDVTDAGRAAAASGGDISGK</sequence>
<evidence type="ECO:0000313" key="2">
    <source>
        <dbReference type="Proteomes" id="UP000500791"/>
    </source>
</evidence>